<gene>
    <name evidence="2" type="ORF">SMD44_07700</name>
</gene>
<dbReference type="KEGG" id="salf:SMD44_07700"/>
<keyword evidence="3" id="KW-1185">Reference proteome</keyword>
<dbReference type="EMBL" id="CP021748">
    <property type="protein sequence ID" value="ARX88213.1"/>
    <property type="molecule type" value="Genomic_DNA"/>
</dbReference>
<organism evidence="2 3">
    <name type="scientific">Streptomyces alboflavus</name>
    <dbReference type="NCBI Taxonomy" id="67267"/>
    <lineage>
        <taxon>Bacteria</taxon>
        <taxon>Bacillati</taxon>
        <taxon>Actinomycetota</taxon>
        <taxon>Actinomycetes</taxon>
        <taxon>Kitasatosporales</taxon>
        <taxon>Streptomycetaceae</taxon>
        <taxon>Streptomyces</taxon>
    </lineage>
</organism>
<proteinExistence type="predicted"/>
<feature type="compositionally biased region" description="Low complexity" evidence="1">
    <location>
        <begin position="130"/>
        <end position="145"/>
    </location>
</feature>
<dbReference type="Proteomes" id="UP000195880">
    <property type="component" value="Chromosome"/>
</dbReference>
<sequence length="145" mass="15066">MVRVGWWLGLLPPTMVRSVVPDSWPQVNVTSYMAPGLASQKTIAVADDWPLGMVTSSKTPDVTLVLCSQPSTLSVTWPPAAIVDGVTRKPNDVMFSSPATAADAGGAVRARAVAVSRAAEATRIVRMSNSSGSPRSSRGPSSACA</sequence>
<protein>
    <submittedName>
        <fullName evidence="2">Uncharacterized protein</fullName>
    </submittedName>
</protein>
<feature type="region of interest" description="Disordered" evidence="1">
    <location>
        <begin position="125"/>
        <end position="145"/>
    </location>
</feature>
<accession>A0A1Z1WP61</accession>
<dbReference type="AlphaFoldDB" id="A0A1Z1WP61"/>
<evidence type="ECO:0000313" key="2">
    <source>
        <dbReference type="EMBL" id="ARX88213.1"/>
    </source>
</evidence>
<evidence type="ECO:0000256" key="1">
    <source>
        <dbReference type="SAM" id="MobiDB-lite"/>
    </source>
</evidence>
<name>A0A1Z1WP61_9ACTN</name>
<evidence type="ECO:0000313" key="3">
    <source>
        <dbReference type="Proteomes" id="UP000195880"/>
    </source>
</evidence>
<reference evidence="2 3" key="1">
    <citation type="submission" date="2017-05" db="EMBL/GenBank/DDBJ databases">
        <title>Streptomyces alboflavus Genome sequencing and assembly.</title>
        <authorList>
            <person name="Wang Y."/>
            <person name="Du B."/>
            <person name="Ding Y."/>
            <person name="Liu H."/>
            <person name="Hou Q."/>
            <person name="Liu K."/>
            <person name="Wang C."/>
            <person name="Yao L."/>
        </authorList>
    </citation>
    <scope>NUCLEOTIDE SEQUENCE [LARGE SCALE GENOMIC DNA]</scope>
    <source>
        <strain evidence="2 3">MDJK44</strain>
    </source>
</reference>